<sequence>MKVRRLTLASSRCTRFDDDGSDDDDDDDDDGVESLSTEDVRLGPSEIEKKKRIGSVATSTDPRILNVVLNGGI</sequence>
<name>A0ABD2AQQ2_VESSQ</name>
<reference evidence="2 3" key="1">
    <citation type="journal article" date="2024" name="Ann. Entomol. Soc. Am.">
        <title>Genomic analyses of the southern and eastern yellowjacket wasps (Hymenoptera: Vespidae) reveal evolutionary signatures of social life.</title>
        <authorList>
            <person name="Catto M.A."/>
            <person name="Caine P.B."/>
            <person name="Orr S.E."/>
            <person name="Hunt B.G."/>
            <person name="Goodisman M.A.D."/>
        </authorList>
    </citation>
    <scope>NUCLEOTIDE SEQUENCE [LARGE SCALE GENOMIC DNA]</scope>
    <source>
        <strain evidence="2">233</strain>
        <tissue evidence="2">Head and thorax</tissue>
    </source>
</reference>
<organism evidence="2 3">
    <name type="scientific">Vespula squamosa</name>
    <name type="common">Southern yellow jacket</name>
    <name type="synonym">Wasp</name>
    <dbReference type="NCBI Taxonomy" id="30214"/>
    <lineage>
        <taxon>Eukaryota</taxon>
        <taxon>Metazoa</taxon>
        <taxon>Ecdysozoa</taxon>
        <taxon>Arthropoda</taxon>
        <taxon>Hexapoda</taxon>
        <taxon>Insecta</taxon>
        <taxon>Pterygota</taxon>
        <taxon>Neoptera</taxon>
        <taxon>Endopterygota</taxon>
        <taxon>Hymenoptera</taxon>
        <taxon>Apocrita</taxon>
        <taxon>Aculeata</taxon>
        <taxon>Vespoidea</taxon>
        <taxon>Vespidae</taxon>
        <taxon>Vespinae</taxon>
        <taxon>Vespula</taxon>
    </lineage>
</organism>
<dbReference type="EMBL" id="JAUDFV010000141">
    <property type="protein sequence ID" value="KAL2722230.1"/>
    <property type="molecule type" value="Genomic_DNA"/>
</dbReference>
<dbReference type="Proteomes" id="UP001607302">
    <property type="component" value="Unassembled WGS sequence"/>
</dbReference>
<gene>
    <name evidence="2" type="ORF">V1478_009093</name>
</gene>
<evidence type="ECO:0000313" key="3">
    <source>
        <dbReference type="Proteomes" id="UP001607302"/>
    </source>
</evidence>
<protein>
    <submittedName>
        <fullName evidence="2">Uncharacterized protein</fullName>
    </submittedName>
</protein>
<proteinExistence type="predicted"/>
<keyword evidence="3" id="KW-1185">Reference proteome</keyword>
<feature type="compositionally biased region" description="Acidic residues" evidence="1">
    <location>
        <begin position="19"/>
        <end position="32"/>
    </location>
</feature>
<comment type="caution">
    <text evidence="2">The sequence shown here is derived from an EMBL/GenBank/DDBJ whole genome shotgun (WGS) entry which is preliminary data.</text>
</comment>
<feature type="region of interest" description="Disordered" evidence="1">
    <location>
        <begin position="14"/>
        <end position="43"/>
    </location>
</feature>
<dbReference type="AlphaFoldDB" id="A0ABD2AQQ2"/>
<accession>A0ABD2AQQ2</accession>
<evidence type="ECO:0000313" key="2">
    <source>
        <dbReference type="EMBL" id="KAL2722230.1"/>
    </source>
</evidence>
<evidence type="ECO:0000256" key="1">
    <source>
        <dbReference type="SAM" id="MobiDB-lite"/>
    </source>
</evidence>